<dbReference type="InterPro" id="IPR013103">
    <property type="entry name" value="RVT_2"/>
</dbReference>
<evidence type="ECO:0000256" key="1">
    <source>
        <dbReference type="SAM" id="MobiDB-lite"/>
    </source>
</evidence>
<proteinExistence type="predicted"/>
<dbReference type="Pfam" id="PF07727">
    <property type="entry name" value="RVT_2"/>
    <property type="match status" value="1"/>
</dbReference>
<feature type="region of interest" description="Disordered" evidence="1">
    <location>
        <begin position="1"/>
        <end position="45"/>
    </location>
</feature>
<keyword evidence="3" id="KW-0575">Peroxidase</keyword>
<name>A0A6L2JUB6_TANCI</name>
<dbReference type="AlphaFoldDB" id="A0A6L2JUB6"/>
<comment type="caution">
    <text evidence="3">The sequence shown here is derived from an EMBL/GenBank/DDBJ whole genome shotgun (WGS) entry which is preliminary data.</text>
</comment>
<evidence type="ECO:0000259" key="2">
    <source>
        <dbReference type="Pfam" id="PF07727"/>
    </source>
</evidence>
<sequence>MTQKNTYTPDSAKANMVEHAGSSPKSNSKAKGKGKWKNDKKGKGKAEYLAPKAGIVKQKFQGTCYNYDQPGHCATNCKMLKRVNPHQANMVNENIDMIAMVSDFIAMISEVNLVCSNNSGWWVDTGAIRYVCADKSMFHPFRAVDNGEKLYIEIRKNLVSGWLLNKFGFRIVFEPDKFVLSKNHMYVGRRYAKNENEPTSYREAVNSLEGPRWKEAIKSEIDSILQNHTWELVDLPRGCKPLGYKWIFKKKMKTDGTNDKYKARLVIEGFRQREGLDYFDTYSNVTRIALDSRSTSGYVFILGGTTISWKSSKKAVIAKSMMGSKFITLDKCGEEAEWLRQIAEDIPRLELVPLS</sequence>
<protein>
    <submittedName>
        <fullName evidence="3">Peroxidase 9</fullName>
    </submittedName>
</protein>
<gene>
    <name evidence="3" type="ORF">Tci_011172</name>
</gene>
<reference evidence="3" key="1">
    <citation type="journal article" date="2019" name="Sci. Rep.">
        <title>Draft genome of Tanacetum cinerariifolium, the natural source of mosquito coil.</title>
        <authorList>
            <person name="Yamashiro T."/>
            <person name="Shiraishi A."/>
            <person name="Satake H."/>
            <person name="Nakayama K."/>
        </authorList>
    </citation>
    <scope>NUCLEOTIDE SEQUENCE</scope>
</reference>
<dbReference type="EMBL" id="BKCJ010001143">
    <property type="protein sequence ID" value="GEU39194.1"/>
    <property type="molecule type" value="Genomic_DNA"/>
</dbReference>
<accession>A0A6L2JUB6</accession>
<feature type="domain" description="Reverse transcriptase Ty1/copia-type" evidence="2">
    <location>
        <begin position="227"/>
        <end position="288"/>
    </location>
</feature>
<dbReference type="GO" id="GO:0004601">
    <property type="term" value="F:peroxidase activity"/>
    <property type="evidence" value="ECO:0007669"/>
    <property type="project" value="UniProtKB-KW"/>
</dbReference>
<organism evidence="3">
    <name type="scientific">Tanacetum cinerariifolium</name>
    <name type="common">Dalmatian daisy</name>
    <name type="synonym">Chrysanthemum cinerariifolium</name>
    <dbReference type="NCBI Taxonomy" id="118510"/>
    <lineage>
        <taxon>Eukaryota</taxon>
        <taxon>Viridiplantae</taxon>
        <taxon>Streptophyta</taxon>
        <taxon>Embryophyta</taxon>
        <taxon>Tracheophyta</taxon>
        <taxon>Spermatophyta</taxon>
        <taxon>Magnoliopsida</taxon>
        <taxon>eudicotyledons</taxon>
        <taxon>Gunneridae</taxon>
        <taxon>Pentapetalae</taxon>
        <taxon>asterids</taxon>
        <taxon>campanulids</taxon>
        <taxon>Asterales</taxon>
        <taxon>Asteraceae</taxon>
        <taxon>Asteroideae</taxon>
        <taxon>Anthemideae</taxon>
        <taxon>Anthemidinae</taxon>
        <taxon>Tanacetum</taxon>
    </lineage>
</organism>
<keyword evidence="3" id="KW-0560">Oxidoreductase</keyword>
<dbReference type="PANTHER" id="PTHR47592:SF27">
    <property type="entry name" value="OS08G0421700 PROTEIN"/>
    <property type="match status" value="1"/>
</dbReference>
<dbReference type="PANTHER" id="PTHR47592">
    <property type="entry name" value="PBF68 PROTEIN"/>
    <property type="match status" value="1"/>
</dbReference>
<dbReference type="CDD" id="cd09272">
    <property type="entry name" value="RNase_HI_RT_Ty1"/>
    <property type="match status" value="1"/>
</dbReference>
<feature type="compositionally biased region" description="Basic and acidic residues" evidence="1">
    <location>
        <begin position="36"/>
        <end position="45"/>
    </location>
</feature>
<evidence type="ECO:0000313" key="3">
    <source>
        <dbReference type="EMBL" id="GEU39194.1"/>
    </source>
</evidence>